<dbReference type="EMBL" id="CM039173">
    <property type="protein sequence ID" value="KAH9766775.1"/>
    <property type="molecule type" value="Genomic_DNA"/>
</dbReference>
<keyword evidence="2" id="KW-1185">Reference proteome</keyword>
<name>A0ACB8L0N0_CITSI</name>
<dbReference type="Proteomes" id="UP000829398">
    <property type="component" value="Chromosome 4"/>
</dbReference>
<evidence type="ECO:0000313" key="1">
    <source>
        <dbReference type="EMBL" id="KAH9766775.1"/>
    </source>
</evidence>
<sequence length="413" mass="46836">MERQKESNVQQKKGRRVILFPLPLQGHINPMLQLASILYSKGFSITIIHTNFNSPNPSNYPHFSFNSISESLWESEVSTEDTISLLTVLNDKCVVPFQDCLAKLISNGDQEEPVACLITDAIWHFAQTVADTLRLPRIVLRTSSISSFLAFSAFQILLEKGYLAEQGLIWNSFEDLEQTELTRLHKDFPIPMFPIGPFHKYCLASSSSLLSQDPSCISWLDKQAAKSVMYVSFGSIVIVNVTEFLEIAWGLANSRVPFLWVVRPGLVPGVEWLEPLPKGFLEMLDGRGHIVKWAPQQEVLAHPAVGGFWTHNGWNSTLESICEGVPMICQPCFGDQLVNARYASHVWRVGLHLERKFERREIETAIRRVTVEAEGQEMRERIMHLKEKLELSLLEAGSSYQSLERLVDHILSF</sequence>
<gene>
    <name evidence="1" type="ORF">KPL71_011048</name>
</gene>
<comment type="caution">
    <text evidence="1">The sequence shown here is derived from an EMBL/GenBank/DDBJ whole genome shotgun (WGS) entry which is preliminary data.</text>
</comment>
<organism evidence="1 2">
    <name type="scientific">Citrus sinensis</name>
    <name type="common">Sweet orange</name>
    <name type="synonym">Citrus aurantium var. sinensis</name>
    <dbReference type="NCBI Taxonomy" id="2711"/>
    <lineage>
        <taxon>Eukaryota</taxon>
        <taxon>Viridiplantae</taxon>
        <taxon>Streptophyta</taxon>
        <taxon>Embryophyta</taxon>
        <taxon>Tracheophyta</taxon>
        <taxon>Spermatophyta</taxon>
        <taxon>Magnoliopsida</taxon>
        <taxon>eudicotyledons</taxon>
        <taxon>Gunneridae</taxon>
        <taxon>Pentapetalae</taxon>
        <taxon>rosids</taxon>
        <taxon>malvids</taxon>
        <taxon>Sapindales</taxon>
        <taxon>Rutaceae</taxon>
        <taxon>Aurantioideae</taxon>
        <taxon>Citrus</taxon>
    </lineage>
</organism>
<proteinExistence type="predicted"/>
<reference evidence="2" key="1">
    <citation type="journal article" date="2023" name="Hortic. Res.">
        <title>A chromosome-level phased genome enabling allele-level studies in sweet orange: a case study on citrus Huanglongbing tolerance.</title>
        <authorList>
            <person name="Wu B."/>
            <person name="Yu Q."/>
            <person name="Deng Z."/>
            <person name="Duan Y."/>
            <person name="Luo F."/>
            <person name="Gmitter F. Jr."/>
        </authorList>
    </citation>
    <scope>NUCLEOTIDE SEQUENCE [LARGE SCALE GENOMIC DNA]</scope>
    <source>
        <strain evidence="2">cv. Valencia</strain>
    </source>
</reference>
<accession>A0ACB8L0N0</accession>
<protein>
    <submittedName>
        <fullName evidence="1">UDP-glycosyltransferase 76B1</fullName>
    </submittedName>
</protein>
<evidence type="ECO:0000313" key="2">
    <source>
        <dbReference type="Proteomes" id="UP000829398"/>
    </source>
</evidence>